<proteinExistence type="predicted"/>
<dbReference type="PROSITE" id="PS00606">
    <property type="entry name" value="KS3_1"/>
    <property type="match status" value="1"/>
</dbReference>
<dbReference type="Gene3D" id="3.40.366.10">
    <property type="entry name" value="Malonyl-Coenzyme A Acyl Carrier Protein, domain 2"/>
    <property type="match status" value="1"/>
</dbReference>
<feature type="compositionally biased region" description="Low complexity" evidence="5">
    <location>
        <begin position="1224"/>
        <end position="1241"/>
    </location>
</feature>
<dbReference type="InterPro" id="IPR020841">
    <property type="entry name" value="PKS_Beta-ketoAc_synthase_dom"/>
</dbReference>
<feature type="region of interest" description="Disordered" evidence="5">
    <location>
        <begin position="1224"/>
        <end position="1274"/>
    </location>
</feature>
<feature type="compositionally biased region" description="Low complexity" evidence="5">
    <location>
        <begin position="1263"/>
        <end position="1274"/>
    </location>
</feature>
<evidence type="ECO:0000259" key="6">
    <source>
        <dbReference type="PROSITE" id="PS50075"/>
    </source>
</evidence>
<dbReference type="InterPro" id="IPR020806">
    <property type="entry name" value="PKS_PP-bd"/>
</dbReference>
<feature type="domain" description="Ketosynthase family 3 (KS3)" evidence="7">
    <location>
        <begin position="110"/>
        <end position="534"/>
    </location>
</feature>
<dbReference type="SMART" id="SM00825">
    <property type="entry name" value="PKS_KS"/>
    <property type="match status" value="1"/>
</dbReference>
<accession>A0ABM5QPW5</accession>
<dbReference type="SMART" id="SM00827">
    <property type="entry name" value="PKS_AT"/>
    <property type="match status" value="1"/>
</dbReference>
<dbReference type="RefSeq" id="WP_038607021.1">
    <property type="nucleotide sequence ID" value="NZ_CP008944.1"/>
</dbReference>
<evidence type="ECO:0000313" key="9">
    <source>
        <dbReference type="Proteomes" id="UP000028504"/>
    </source>
</evidence>
<evidence type="ECO:0000313" key="8">
    <source>
        <dbReference type="EMBL" id="AIG64812.1"/>
    </source>
</evidence>
<feature type="domain" description="Carrier" evidence="6">
    <location>
        <begin position="10"/>
        <end position="87"/>
    </location>
</feature>
<dbReference type="SUPFAM" id="SSF52151">
    <property type="entry name" value="FabD/lysophospholipase-like"/>
    <property type="match status" value="1"/>
</dbReference>
<dbReference type="SUPFAM" id="SSF55048">
    <property type="entry name" value="Probable ACP-binding domain of malonyl-CoA ACP transacylase"/>
    <property type="match status" value="1"/>
</dbReference>
<dbReference type="InterPro" id="IPR014030">
    <property type="entry name" value="Ketoacyl_synth_N"/>
</dbReference>
<keyword evidence="9" id="KW-1185">Reference proteome</keyword>
<dbReference type="Pfam" id="PF00975">
    <property type="entry name" value="Thioesterase"/>
    <property type="match status" value="1"/>
</dbReference>
<keyword evidence="2" id="KW-0597">Phosphoprotein</keyword>
<dbReference type="InterPro" id="IPR014043">
    <property type="entry name" value="Acyl_transferase_dom"/>
</dbReference>
<dbReference type="Gene3D" id="1.10.1200.10">
    <property type="entry name" value="ACP-like"/>
    <property type="match status" value="2"/>
</dbReference>
<keyword evidence="4" id="KW-0511">Multifunctional enzyme</keyword>
<evidence type="ECO:0000256" key="1">
    <source>
        <dbReference type="ARBA" id="ARBA00022450"/>
    </source>
</evidence>
<dbReference type="EMBL" id="CP008944">
    <property type="protein sequence ID" value="AIG64812.1"/>
    <property type="molecule type" value="Genomic_DNA"/>
</dbReference>
<dbReference type="InterPro" id="IPR036736">
    <property type="entry name" value="ACP-like_sf"/>
</dbReference>
<name>A0ABM5QPW5_9CORY</name>
<evidence type="ECO:0000256" key="2">
    <source>
        <dbReference type="ARBA" id="ARBA00022553"/>
    </source>
</evidence>
<dbReference type="SMART" id="SM00824">
    <property type="entry name" value="PKS_TE"/>
    <property type="match status" value="1"/>
</dbReference>
<dbReference type="InterPro" id="IPR001227">
    <property type="entry name" value="Ac_transferase_dom_sf"/>
</dbReference>
<dbReference type="PROSITE" id="PS52004">
    <property type="entry name" value="KS3_2"/>
    <property type="match status" value="1"/>
</dbReference>
<dbReference type="Pfam" id="PF00109">
    <property type="entry name" value="ketoacyl-synt"/>
    <property type="match status" value="1"/>
</dbReference>
<dbReference type="SUPFAM" id="SSF53474">
    <property type="entry name" value="alpha/beta-Hydrolases"/>
    <property type="match status" value="1"/>
</dbReference>
<dbReference type="CDD" id="cd00833">
    <property type="entry name" value="PKS"/>
    <property type="match status" value="1"/>
</dbReference>
<dbReference type="NCBIfam" id="NF040607">
    <property type="entry name" value="mycolic_Pks13"/>
    <property type="match status" value="1"/>
</dbReference>
<dbReference type="Gene3D" id="3.40.47.10">
    <property type="match status" value="1"/>
</dbReference>
<dbReference type="InterPro" id="IPR029058">
    <property type="entry name" value="AB_hydrolase_fold"/>
</dbReference>
<dbReference type="InterPro" id="IPR001031">
    <property type="entry name" value="Thioesterase"/>
</dbReference>
<dbReference type="SUPFAM" id="SSF53901">
    <property type="entry name" value="Thiolase-like"/>
    <property type="match status" value="1"/>
</dbReference>
<dbReference type="Pfam" id="PF00550">
    <property type="entry name" value="PP-binding"/>
    <property type="match status" value="1"/>
</dbReference>
<dbReference type="InterPro" id="IPR016039">
    <property type="entry name" value="Thiolase-like"/>
</dbReference>
<evidence type="ECO:0000259" key="7">
    <source>
        <dbReference type="PROSITE" id="PS52004"/>
    </source>
</evidence>
<evidence type="ECO:0000256" key="3">
    <source>
        <dbReference type="ARBA" id="ARBA00022679"/>
    </source>
</evidence>
<dbReference type="InterPro" id="IPR014031">
    <property type="entry name" value="Ketoacyl_synth_C"/>
</dbReference>
<dbReference type="Pfam" id="PF00698">
    <property type="entry name" value="Acyl_transf_1"/>
    <property type="match status" value="1"/>
</dbReference>
<dbReference type="Gene3D" id="3.30.70.250">
    <property type="entry name" value="Malonyl-CoA ACP transacylase, ACP-binding"/>
    <property type="match status" value="1"/>
</dbReference>
<protein>
    <submittedName>
        <fullName evidence="8">Polyketide synthase</fullName>
    </submittedName>
</protein>
<dbReference type="InterPro" id="IPR053778">
    <property type="entry name" value="Pks13"/>
</dbReference>
<dbReference type="InterPro" id="IPR020802">
    <property type="entry name" value="TesA-like"/>
</dbReference>
<dbReference type="SUPFAM" id="SSF47336">
    <property type="entry name" value="ACP-like"/>
    <property type="match status" value="2"/>
</dbReference>
<dbReference type="InterPro" id="IPR032821">
    <property type="entry name" value="PKS_assoc"/>
</dbReference>
<dbReference type="InterPro" id="IPR009081">
    <property type="entry name" value="PP-bd_ACP"/>
</dbReference>
<dbReference type="InterPro" id="IPR018201">
    <property type="entry name" value="Ketoacyl_synth_AS"/>
</dbReference>
<sequence length="1636" mass="172157">MAEPQGGSQMSVAQLEDWLRDWVVDHTGLAPAEVDETKPMENFGLSSRDVVVLSGELEELTGRKLDATVAYEYPTTASLARFVVEGPKKLRVGQASEFAAAQHAPASLADRDVAIVGMAARFPGAEDVAGMWDMLVTGRSGTTMAPPVGRWSDYAGDEVMAKKLAELNMAGGYLEDIASFDAEFFGLSPLEVTNMDPQQRIMLELTWRALEDAHLPANELRGQQVGVFVGSSNNDYGMLIAADPAEAHPYALTGTASSIVANRISYAFDFRGPSVNVDTACSSSLVAVHDAVRALRAGDAEVAVAGGVNILASPFVSTAFAELGVISPSGGIHAFSDDADGFVRGEGGGVVVLKRVADAVAAGDRILAVIKGSATNSDGHSNGLTAPNPDAQVDVLRRAYRDAGVDPRQVDYVEAHGTGTILGDPIEATALGAVLGAGREADQPVLLGSAKTNFGHTESAAGAAGLIKVALAIQHRTLPPSLNFAAPNRFIDFDAEHLEVVEDPREWPEYSGRMLAGISGFGFGGTNVHLVVGSFRAEDYPELPAGPPAGQLDDAADGTVLLPVSGLVVSRRKQAAARLADYLEAHPQADLKAVERALAGFNHGRSRALVLAADAQTAVQRLRKVAEGKTSVGIFAGDAPKAQGPIFVYSGFGSQYRKMGKRLSEISPAFAARIAELDRVVSFESGWSMREIIADDAQTYDLETAQVTITAIQIALTDLLAELGVRPAGVMGMSMGEFAAAYATGGVDAADAMRMACHRARLMGEGERTLSEDQLGGMAVVEMSAQQLKQRQQEDPELAGLEPAVYTAPGMLTIGGPRPALERLVAQLDGEGKFARALALKGSGHTSMLDPIMGELAAEIDGLVGHPLSIPLFSSVDRGRVYEAGETPHDADYFLRCTRQPVWFEDATTAAFSRGFDTLVEIAPHPVALMGMMKTAFSVGRPDAKLLYALKRKEPEVQSLRSLIAGAYVAGQSVNLKAVHGPGPVADVPGVEFKHQHYWTTARPSSGGRAGLPGHRVTLPEGKLAFSTDAAEVPSTLALMEAAAAAVNEQARLVASETPGTLPAAGEITTVVDRTLGGLSVTVFTVAEAGLVKVAEGLALVGALAGVGANSAAPIPGVAPVAAPPTDDPVSDPGALEVKRWDPEGSESVEERLRSIVSESMGYDVDDLPVELPLIDLGLDSLMGMRIKNRVENDFQIPPLQVQALRDGSVADVIKMVEDLVAQTHGGQAGQAQPDKQPEEQGPQDEPGEQAPKPDDRQREDTAAAPPMAAVAPRDAAERMVFGTWAGMTGKAAAGVTHPLARVDGAVAEKIAARLTERSGVEVTAGDVAGAETLAALADQVRPGLETPVEGNVRVLRERAAGSTAPAVVMFHPAGGNSAVYQPLTRRLPEDVPVYGIERLEGPLAERAAAYLDDVRRIAAGGPVVLGGWSFGGAVAYEVAHQLAGSDVDVAAIALLDTVRPAHPAPDTPEETKARWQRYANFAKKTYGLDFPVPTELLESAGEDAVLGMLGQYLAQADPVEHGLAAGVLEHQRASFADNRILDRLDFAAWADVHVPVVLYRAERMHEGAIELEPAYAEINRDGGWAGIVDELAIVQLHGDHLGVVDEPEIATVGQDLARRLRLIQAGKPPVVEGED</sequence>
<evidence type="ECO:0000256" key="4">
    <source>
        <dbReference type="ARBA" id="ARBA00023268"/>
    </source>
</evidence>
<dbReference type="SMART" id="SM00823">
    <property type="entry name" value="PKS_PP"/>
    <property type="match status" value="2"/>
</dbReference>
<keyword evidence="3" id="KW-0808">Transferase</keyword>
<dbReference type="Gene3D" id="3.40.50.1820">
    <property type="entry name" value="alpha/beta hydrolase"/>
    <property type="match status" value="1"/>
</dbReference>
<dbReference type="PANTHER" id="PTHR43775:SF37">
    <property type="entry name" value="SI:DKEY-61P9.11"/>
    <property type="match status" value="1"/>
</dbReference>
<organism evidence="8 9">
    <name type="scientific">Corynebacterium atypicum</name>
    <dbReference type="NCBI Taxonomy" id="191610"/>
    <lineage>
        <taxon>Bacteria</taxon>
        <taxon>Bacillati</taxon>
        <taxon>Actinomycetota</taxon>
        <taxon>Actinomycetes</taxon>
        <taxon>Mycobacteriales</taxon>
        <taxon>Corynebacteriaceae</taxon>
        <taxon>Corynebacterium</taxon>
    </lineage>
</organism>
<dbReference type="Pfam" id="PF16197">
    <property type="entry name" value="KAsynt_C_assoc"/>
    <property type="match status" value="1"/>
</dbReference>
<keyword evidence="1" id="KW-0596">Phosphopantetheine</keyword>
<dbReference type="Pfam" id="PF23297">
    <property type="entry name" value="ACP_SdgA_C"/>
    <property type="match status" value="1"/>
</dbReference>
<dbReference type="InterPro" id="IPR050091">
    <property type="entry name" value="PKS_NRPS_Biosynth_Enz"/>
</dbReference>
<dbReference type="Pfam" id="PF02801">
    <property type="entry name" value="Ketoacyl-synt_C"/>
    <property type="match status" value="1"/>
</dbReference>
<evidence type="ECO:0000256" key="5">
    <source>
        <dbReference type="SAM" id="MobiDB-lite"/>
    </source>
</evidence>
<dbReference type="Proteomes" id="UP000028504">
    <property type="component" value="Chromosome"/>
</dbReference>
<feature type="domain" description="Carrier" evidence="6">
    <location>
        <begin position="1147"/>
        <end position="1221"/>
    </location>
</feature>
<dbReference type="PROSITE" id="PS50075">
    <property type="entry name" value="CARRIER"/>
    <property type="match status" value="2"/>
</dbReference>
<dbReference type="InterPro" id="IPR016035">
    <property type="entry name" value="Acyl_Trfase/lysoPLipase"/>
</dbReference>
<gene>
    <name evidence="8" type="ORF">CATYP_09920</name>
</gene>
<feature type="compositionally biased region" description="Basic and acidic residues" evidence="5">
    <location>
        <begin position="1252"/>
        <end position="1262"/>
    </location>
</feature>
<dbReference type="PANTHER" id="PTHR43775">
    <property type="entry name" value="FATTY ACID SYNTHASE"/>
    <property type="match status" value="1"/>
</dbReference>
<reference evidence="8 9" key="1">
    <citation type="submission" date="2014-07" db="EMBL/GenBank/DDBJ databases">
        <title>Complete genome sequence of Corynebacterium atypicum DSM 44849: identifiction of the mycolic acid biosynthesis genes.</title>
        <authorList>
            <person name="Tippelt A."/>
            <person name="Mollmann S."/>
            <person name="Albersmeier A."/>
            <person name="Jaenicke S."/>
            <person name="Ruckert C."/>
            <person name="Tauch A."/>
        </authorList>
    </citation>
    <scope>NUCLEOTIDE SEQUENCE [LARGE SCALE GENOMIC DNA]</scope>
    <source>
        <strain evidence="8 9">R2070</strain>
    </source>
</reference>
<dbReference type="InterPro" id="IPR016036">
    <property type="entry name" value="Malonyl_transacylase_ACP-bd"/>
</dbReference>